<dbReference type="GO" id="GO:0006744">
    <property type="term" value="P:ubiquinone biosynthetic process"/>
    <property type="evidence" value="ECO:0007669"/>
    <property type="project" value="UniProtKB-UniRule"/>
</dbReference>
<reference evidence="10" key="1">
    <citation type="submission" date="2016-11" db="EMBL/GenBank/DDBJ databases">
        <title>Comparative genomic and phenotypic analysis of Granulibacter bethesdensis clinical isolates from patients with chronic granulomatous disease.</title>
        <authorList>
            <person name="Zarember K.A."/>
            <person name="Porcella S.F."/>
            <person name="Chu J."/>
            <person name="Ding L."/>
            <person name="Dahlstrom E."/>
            <person name="Barbian K."/>
            <person name="Martens C."/>
            <person name="Sykora L."/>
            <person name="Kramer S."/>
            <person name="Pettinato A.M."/>
            <person name="Hong H."/>
            <person name="Wald G."/>
            <person name="Berg L.J."/>
            <person name="Rogge L.S."/>
            <person name="Greenberg D.E."/>
            <person name="Falcone E.L."/>
            <person name="Neves J.F."/>
            <person name="Simoes M.J."/>
            <person name="Casal M."/>
            <person name="Rodriguez-Lopez F.C."/>
            <person name="Zelazny A."/>
            <person name="Gallin J.I."/>
            <person name="Holland S.M."/>
        </authorList>
    </citation>
    <scope>NUCLEOTIDE SEQUENCE [LARGE SCALE GENOMIC DNA]</scope>
    <source>
        <strain evidence="10">NIH9.1</strain>
    </source>
</reference>
<keyword evidence="8" id="KW-1003">Cell membrane</keyword>
<evidence type="ECO:0000313" key="9">
    <source>
        <dbReference type="EMBL" id="APH53965.1"/>
    </source>
</evidence>
<protein>
    <recommendedName>
        <fullName evidence="8">3-demethoxyubiquinol 3-hydroxylase</fullName>
        <shortName evidence="8">DMQ hydroxylase</shortName>
        <ecNumber evidence="8">1.14.99.60</ecNumber>
    </recommendedName>
    <alternativeName>
        <fullName evidence="8">2-nonaprenyl-3-methyl-6-methoxy-1,4-benzoquinol hydroxylase</fullName>
    </alternativeName>
</protein>
<accession>A0AAC9K6Y0</accession>
<comment type="subcellular location">
    <subcellularLocation>
        <location evidence="8">Cell membrane</location>
        <topology evidence="8">Peripheral membrane protein</topology>
    </subcellularLocation>
</comment>
<feature type="binding site" evidence="8">
    <location>
        <position position="36"/>
    </location>
    <ligand>
        <name>Fe cation</name>
        <dbReference type="ChEBI" id="CHEBI:24875"/>
        <label>1</label>
    </ligand>
</feature>
<feature type="binding site" evidence="8">
    <location>
        <position position="153"/>
    </location>
    <ligand>
        <name>Fe cation</name>
        <dbReference type="ChEBI" id="CHEBI:24875"/>
        <label>2</label>
    </ligand>
</feature>
<evidence type="ECO:0000256" key="6">
    <source>
        <dbReference type="ARBA" id="ARBA00023033"/>
    </source>
</evidence>
<comment type="similarity">
    <text evidence="8">Belongs to the COQ7 family.</text>
</comment>
<keyword evidence="3 8" id="KW-0479">Metal-binding</keyword>
<organism evidence="9 10">
    <name type="scientific">Granulibacter bethesdensis</name>
    <dbReference type="NCBI Taxonomy" id="364410"/>
    <lineage>
        <taxon>Bacteria</taxon>
        <taxon>Pseudomonadati</taxon>
        <taxon>Pseudomonadota</taxon>
        <taxon>Alphaproteobacteria</taxon>
        <taxon>Acetobacterales</taxon>
        <taxon>Acetobacteraceae</taxon>
        <taxon>Granulibacter</taxon>
    </lineage>
</organism>
<dbReference type="GO" id="GO:0008682">
    <property type="term" value="F:3-demethoxyubiquinol 3-hydroxylase activity"/>
    <property type="evidence" value="ECO:0007669"/>
    <property type="project" value="UniProtKB-EC"/>
</dbReference>
<dbReference type="Proteomes" id="UP000182373">
    <property type="component" value="Chromosome"/>
</dbReference>
<dbReference type="Pfam" id="PF03232">
    <property type="entry name" value="COQ7"/>
    <property type="match status" value="1"/>
</dbReference>
<dbReference type="InterPro" id="IPR011566">
    <property type="entry name" value="Ubq_synth_Coq7"/>
</dbReference>
<gene>
    <name evidence="8" type="primary">coq7</name>
    <name evidence="9" type="ORF">GbCGDNIH9_0714</name>
</gene>
<comment type="cofactor">
    <cofactor evidence="8">
        <name>Fe cation</name>
        <dbReference type="ChEBI" id="CHEBI:24875"/>
    </cofactor>
    <text evidence="8">Binds 2 iron ions per subunit.</text>
</comment>
<evidence type="ECO:0000313" key="10">
    <source>
        <dbReference type="Proteomes" id="UP000182373"/>
    </source>
</evidence>
<comment type="pathway">
    <text evidence="1 8">Cofactor biosynthesis; ubiquinone biosynthesis.</text>
</comment>
<dbReference type="GO" id="GO:0010468">
    <property type="term" value="P:regulation of gene expression"/>
    <property type="evidence" value="ECO:0007669"/>
    <property type="project" value="TreeGrafter"/>
</dbReference>
<dbReference type="AlphaFoldDB" id="A0AAC9K6Y0"/>
<feature type="binding site" evidence="8">
    <location>
        <position position="118"/>
    </location>
    <ligand>
        <name>Fe cation</name>
        <dbReference type="ChEBI" id="CHEBI:24875"/>
        <label>2</label>
    </ligand>
</feature>
<comment type="function">
    <text evidence="8">Catalyzes the hydroxylation of 2-nonaprenyl-3-methyl-6-methoxy-1,4-benzoquinol during ubiquinone biosynthesis.</text>
</comment>
<evidence type="ECO:0000256" key="1">
    <source>
        <dbReference type="ARBA" id="ARBA00004749"/>
    </source>
</evidence>
<dbReference type="SUPFAM" id="SSF47240">
    <property type="entry name" value="Ferritin-like"/>
    <property type="match status" value="1"/>
</dbReference>
<dbReference type="GO" id="GO:0005886">
    <property type="term" value="C:plasma membrane"/>
    <property type="evidence" value="ECO:0007669"/>
    <property type="project" value="UniProtKB-SubCell"/>
</dbReference>
<dbReference type="EMBL" id="CP018191">
    <property type="protein sequence ID" value="APH53965.1"/>
    <property type="molecule type" value="Genomic_DNA"/>
</dbReference>
<sequence length="189" mass="20839">MTHTASASAPISPSLPGDLPARERLARMIRVDHAGEYGASRIYAGQLAVLRRSRHAPTLEHMKAQEDVHRETFSRMIADRRVRPTAMLPFWHVAGFALGALTAAIGERAAMACTVAVEETIDNHYARQIEALPDEEHALKETIARFREEELEHRDIGLANEAELAPAYRLLSGAIKAGCRLAIAISERV</sequence>
<dbReference type="PANTHER" id="PTHR11237">
    <property type="entry name" value="COENZYME Q10 BIOSYNTHESIS PROTEIN 7"/>
    <property type="match status" value="1"/>
</dbReference>
<feature type="binding site" evidence="8">
    <location>
        <position position="150"/>
    </location>
    <ligand>
        <name>Fe cation</name>
        <dbReference type="ChEBI" id="CHEBI:24875"/>
        <label>1</label>
    </ligand>
</feature>
<evidence type="ECO:0000256" key="8">
    <source>
        <dbReference type="HAMAP-Rule" id="MF_01658"/>
    </source>
</evidence>
<feature type="binding site" evidence="8">
    <location>
        <position position="66"/>
    </location>
    <ligand>
        <name>Fe cation</name>
        <dbReference type="ChEBI" id="CHEBI:24875"/>
        <label>1</label>
    </ligand>
</feature>
<dbReference type="RefSeq" id="WP_072572126.1">
    <property type="nucleotide sequence ID" value="NZ_CP018191.1"/>
</dbReference>
<name>A0AAC9K6Y0_9PROT</name>
<evidence type="ECO:0000256" key="3">
    <source>
        <dbReference type="ARBA" id="ARBA00022723"/>
    </source>
</evidence>
<evidence type="ECO:0000256" key="5">
    <source>
        <dbReference type="ARBA" id="ARBA00023004"/>
    </source>
</evidence>
<feature type="binding site" evidence="8">
    <location>
        <position position="69"/>
    </location>
    <ligand>
        <name>Fe cation</name>
        <dbReference type="ChEBI" id="CHEBI:24875"/>
        <label>1</label>
    </ligand>
</feature>
<dbReference type="PANTHER" id="PTHR11237:SF4">
    <property type="entry name" value="5-DEMETHOXYUBIQUINONE HYDROXYLASE, MITOCHONDRIAL"/>
    <property type="match status" value="1"/>
</dbReference>
<dbReference type="EC" id="1.14.99.60" evidence="8"/>
<comment type="catalytic activity">
    <reaction evidence="8">
        <text>a 5-methoxy-2-methyl-3-(all-trans-polyprenyl)benzene-1,4-diol + AH2 + O2 = a 3-demethylubiquinol + A + H2O</text>
        <dbReference type="Rhea" id="RHEA:50908"/>
        <dbReference type="Rhea" id="RHEA-COMP:10859"/>
        <dbReference type="Rhea" id="RHEA-COMP:10914"/>
        <dbReference type="ChEBI" id="CHEBI:13193"/>
        <dbReference type="ChEBI" id="CHEBI:15377"/>
        <dbReference type="ChEBI" id="CHEBI:15379"/>
        <dbReference type="ChEBI" id="CHEBI:17499"/>
        <dbReference type="ChEBI" id="CHEBI:84167"/>
        <dbReference type="ChEBI" id="CHEBI:84422"/>
        <dbReference type="EC" id="1.14.99.60"/>
    </reaction>
</comment>
<dbReference type="GO" id="GO:0046872">
    <property type="term" value="F:metal ion binding"/>
    <property type="evidence" value="ECO:0007669"/>
    <property type="project" value="UniProtKB-KW"/>
</dbReference>
<dbReference type="CDD" id="cd01042">
    <property type="entry name" value="DMQH"/>
    <property type="match status" value="1"/>
</dbReference>
<keyword evidence="2 8" id="KW-0831">Ubiquinone biosynthesis</keyword>
<dbReference type="InterPro" id="IPR009078">
    <property type="entry name" value="Ferritin-like_SF"/>
</dbReference>
<dbReference type="GO" id="GO:2000377">
    <property type="term" value="P:regulation of reactive oxygen species metabolic process"/>
    <property type="evidence" value="ECO:0007669"/>
    <property type="project" value="TreeGrafter"/>
</dbReference>
<proteinExistence type="inferred from homology"/>
<keyword evidence="6 8" id="KW-0503">Monooxygenase</keyword>
<evidence type="ECO:0000256" key="7">
    <source>
        <dbReference type="ARBA" id="ARBA00023136"/>
    </source>
</evidence>
<dbReference type="HAMAP" id="MF_01658">
    <property type="entry name" value="COQ7"/>
    <property type="match status" value="1"/>
</dbReference>
<keyword evidence="7 8" id="KW-0472">Membrane</keyword>
<evidence type="ECO:0000256" key="4">
    <source>
        <dbReference type="ARBA" id="ARBA00023002"/>
    </source>
</evidence>
<feature type="binding site" evidence="8">
    <location>
        <position position="150"/>
    </location>
    <ligand>
        <name>Fe cation</name>
        <dbReference type="ChEBI" id="CHEBI:24875"/>
        <label>2</label>
    </ligand>
</feature>
<evidence type="ECO:0000256" key="2">
    <source>
        <dbReference type="ARBA" id="ARBA00022688"/>
    </source>
</evidence>
<keyword evidence="5 8" id="KW-0408">Iron</keyword>
<feature type="binding site" evidence="8">
    <location>
        <position position="66"/>
    </location>
    <ligand>
        <name>Fe cation</name>
        <dbReference type="ChEBI" id="CHEBI:24875"/>
        <label>2</label>
    </ligand>
</feature>
<keyword evidence="4 8" id="KW-0560">Oxidoreductase</keyword>